<feature type="domain" description="Transcription activator GCR1-like" evidence="1">
    <location>
        <begin position="670"/>
        <end position="736"/>
    </location>
</feature>
<dbReference type="InterPro" id="IPR038279">
    <property type="entry name" value="Ndc10_dom2_sf"/>
</dbReference>
<dbReference type="AlphaFoldDB" id="A0AAN7C037"/>
<dbReference type="Pfam" id="PF16787">
    <property type="entry name" value="NDC10_II"/>
    <property type="match status" value="1"/>
</dbReference>
<sequence length="778" mass="87492">MEYYLLDLEGTTPKNTVKNYAPKQAEWKNWCASNWPPIPEDWADTKLSWPPGQQLPGDLVDEGKLLLFLKEEVVSRAPKKGGPVAKQRKRKAAAAGVGVIEHVAAAKRRRLASDTIEVAVSPAGEVTAKEESPALGEPLLNEEELQLQYNTVRGYISAIQRLYEEQKSRNMNPAPRPQGIALKALKKSILAVVWHRKRSEYRDRLEGTIKDVYLPAQIPDHTSAVWESNDDISALFRTQVDFLLGNHMLPRHSNRLPLELPDCFRLELPNEGQKSREFATYALVVVMNQGKTNQHGRMEYGAALRHRDVRSCLIGALAFYFFWRWQVEGKEPFPSFARSEQWYDLKVLRRSAGEPKAMLSAQTARSWTSKLYSRCGISTSRASHAPRVAAAQNADVAGVAEGQIRPAGRWNNSDQMTGCYLTSLPFEFMRSSAGFDPDWSGSYFLPRDTVKPPPALLRRIWPDLDTWKEVHDTASLAVEPNKAAGAFLELLSWLREVLLQDAVFLRKHYPQHPVFRDPVFKSREFAAFAAQIEDACRTAEEDSYVATLDRAIPAVAEKLRSLQSQQLATNLAIDRMSYQLTADINKLSTQIRDLSKVSYTVTISPGRITISQRLELPKRGHRGAPTRLTTPTRPLRVATPLPAPHTPVDEQPVVGQASAIAADESQIPQFEFPLDVRSVRDLWTVWKNGRAGMPSIESLEADYGSAWRPKHQKSVFCARKAIIDFIAQKARERGGQHDVGVHSLVITRIEELCANLSLDKVRKAIKNGDLDRRWLLGP</sequence>
<accession>A0AAN7C037</accession>
<gene>
    <name evidence="3" type="ORF">C8A03DRAFT_39489</name>
</gene>
<evidence type="ECO:0000313" key="4">
    <source>
        <dbReference type="Proteomes" id="UP001303760"/>
    </source>
</evidence>
<comment type="caution">
    <text evidence="3">The sequence shown here is derived from an EMBL/GenBank/DDBJ whole genome shotgun (WGS) entry which is preliminary data.</text>
</comment>
<evidence type="ECO:0008006" key="5">
    <source>
        <dbReference type="Google" id="ProtNLM"/>
    </source>
</evidence>
<dbReference type="InterPro" id="IPR052146">
    <property type="entry name" value="HOT1"/>
</dbReference>
<proteinExistence type="predicted"/>
<evidence type="ECO:0000259" key="1">
    <source>
        <dbReference type="Pfam" id="PF12550"/>
    </source>
</evidence>
<evidence type="ECO:0000259" key="2">
    <source>
        <dbReference type="Pfam" id="PF16787"/>
    </source>
</evidence>
<reference evidence="3" key="2">
    <citation type="submission" date="2023-05" db="EMBL/GenBank/DDBJ databases">
        <authorList>
            <consortium name="Lawrence Berkeley National Laboratory"/>
            <person name="Steindorff A."/>
            <person name="Hensen N."/>
            <person name="Bonometti L."/>
            <person name="Westerberg I."/>
            <person name="Brannstrom I.O."/>
            <person name="Guillou S."/>
            <person name="Cros-Aarteil S."/>
            <person name="Calhoun S."/>
            <person name="Haridas S."/>
            <person name="Kuo A."/>
            <person name="Mondo S."/>
            <person name="Pangilinan J."/>
            <person name="Riley R."/>
            <person name="Labutti K."/>
            <person name="Andreopoulos B."/>
            <person name="Lipzen A."/>
            <person name="Chen C."/>
            <person name="Yanf M."/>
            <person name="Daum C."/>
            <person name="Ng V."/>
            <person name="Clum A."/>
            <person name="Ohm R."/>
            <person name="Martin F."/>
            <person name="Silar P."/>
            <person name="Natvig D."/>
            <person name="Lalanne C."/>
            <person name="Gautier V."/>
            <person name="Ament-Velasquez S.L."/>
            <person name="Kruys A."/>
            <person name="Hutchinson M.I."/>
            <person name="Powell A.J."/>
            <person name="Barry K."/>
            <person name="Miller A.N."/>
            <person name="Grigoriev I.V."/>
            <person name="Debuchy R."/>
            <person name="Gladieux P."/>
            <person name="Thoren M.H."/>
            <person name="Johannesson H."/>
        </authorList>
    </citation>
    <scope>NUCLEOTIDE SEQUENCE</scope>
    <source>
        <strain evidence="3">CBS 532.94</strain>
    </source>
</reference>
<evidence type="ECO:0000313" key="3">
    <source>
        <dbReference type="EMBL" id="KAK4232858.1"/>
    </source>
</evidence>
<dbReference type="Pfam" id="PF12550">
    <property type="entry name" value="GCR1_C"/>
    <property type="match status" value="1"/>
</dbReference>
<name>A0AAN7C037_9PEZI</name>
<dbReference type="InterPro" id="IPR022210">
    <property type="entry name" value="TF_GCR1-like"/>
</dbReference>
<organism evidence="3 4">
    <name type="scientific">Achaetomium macrosporum</name>
    <dbReference type="NCBI Taxonomy" id="79813"/>
    <lineage>
        <taxon>Eukaryota</taxon>
        <taxon>Fungi</taxon>
        <taxon>Dikarya</taxon>
        <taxon>Ascomycota</taxon>
        <taxon>Pezizomycotina</taxon>
        <taxon>Sordariomycetes</taxon>
        <taxon>Sordariomycetidae</taxon>
        <taxon>Sordariales</taxon>
        <taxon>Chaetomiaceae</taxon>
        <taxon>Achaetomium</taxon>
    </lineage>
</organism>
<dbReference type="InterPro" id="IPR031872">
    <property type="entry name" value="NDC10_II"/>
</dbReference>
<dbReference type="GO" id="GO:0060963">
    <property type="term" value="P:positive regulation of ribosomal protein gene transcription by RNA polymerase II"/>
    <property type="evidence" value="ECO:0007669"/>
    <property type="project" value="TreeGrafter"/>
</dbReference>
<dbReference type="Gene3D" id="1.10.443.20">
    <property type="entry name" value="Centromere DNA-binding protein complex CBF3 subunit, domain 2"/>
    <property type="match status" value="1"/>
</dbReference>
<dbReference type="Proteomes" id="UP001303760">
    <property type="component" value="Unassembled WGS sequence"/>
</dbReference>
<dbReference type="PANTHER" id="PTHR37784:SF2">
    <property type="entry name" value="HIGH-OSMOLARITY-INDUCED TRANSCRIPTION PROTEIN 1"/>
    <property type="match status" value="1"/>
</dbReference>
<protein>
    <recommendedName>
        <fullName evidence="5">Transcription activator GCR1-like domain-containing protein</fullName>
    </recommendedName>
</protein>
<dbReference type="PANTHER" id="PTHR37784">
    <property type="entry name" value="PROTEIN MSN1"/>
    <property type="match status" value="1"/>
</dbReference>
<keyword evidence="4" id="KW-1185">Reference proteome</keyword>
<reference evidence="3" key="1">
    <citation type="journal article" date="2023" name="Mol. Phylogenet. Evol.">
        <title>Genome-scale phylogeny and comparative genomics of the fungal order Sordariales.</title>
        <authorList>
            <person name="Hensen N."/>
            <person name="Bonometti L."/>
            <person name="Westerberg I."/>
            <person name="Brannstrom I.O."/>
            <person name="Guillou S."/>
            <person name="Cros-Aarteil S."/>
            <person name="Calhoun S."/>
            <person name="Haridas S."/>
            <person name="Kuo A."/>
            <person name="Mondo S."/>
            <person name="Pangilinan J."/>
            <person name="Riley R."/>
            <person name="LaButti K."/>
            <person name="Andreopoulos B."/>
            <person name="Lipzen A."/>
            <person name="Chen C."/>
            <person name="Yan M."/>
            <person name="Daum C."/>
            <person name="Ng V."/>
            <person name="Clum A."/>
            <person name="Steindorff A."/>
            <person name="Ohm R.A."/>
            <person name="Martin F."/>
            <person name="Silar P."/>
            <person name="Natvig D.O."/>
            <person name="Lalanne C."/>
            <person name="Gautier V."/>
            <person name="Ament-Velasquez S.L."/>
            <person name="Kruys A."/>
            <person name="Hutchinson M.I."/>
            <person name="Powell A.J."/>
            <person name="Barry K."/>
            <person name="Miller A.N."/>
            <person name="Grigoriev I.V."/>
            <person name="Debuchy R."/>
            <person name="Gladieux P."/>
            <person name="Hiltunen Thoren M."/>
            <person name="Johannesson H."/>
        </authorList>
    </citation>
    <scope>NUCLEOTIDE SEQUENCE</scope>
    <source>
        <strain evidence="3">CBS 532.94</strain>
    </source>
</reference>
<feature type="domain" description="Ndc10" evidence="2">
    <location>
        <begin position="225"/>
        <end position="525"/>
    </location>
</feature>
<dbReference type="GO" id="GO:0000981">
    <property type="term" value="F:DNA-binding transcription factor activity, RNA polymerase II-specific"/>
    <property type="evidence" value="ECO:0007669"/>
    <property type="project" value="TreeGrafter"/>
</dbReference>
<dbReference type="EMBL" id="MU860813">
    <property type="protein sequence ID" value="KAK4232858.1"/>
    <property type="molecule type" value="Genomic_DNA"/>
</dbReference>
<dbReference type="GO" id="GO:0000978">
    <property type="term" value="F:RNA polymerase II cis-regulatory region sequence-specific DNA binding"/>
    <property type="evidence" value="ECO:0007669"/>
    <property type="project" value="TreeGrafter"/>
</dbReference>